<protein>
    <submittedName>
        <fullName evidence="1">Uncharacterized protein</fullName>
    </submittedName>
</protein>
<comment type="caution">
    <text evidence="1">The sequence shown here is derived from an EMBL/GenBank/DDBJ whole genome shotgun (WGS) entry which is preliminary data.</text>
</comment>
<dbReference type="Proteomes" id="UP001234178">
    <property type="component" value="Unassembled WGS sequence"/>
</dbReference>
<reference evidence="1 2" key="1">
    <citation type="journal article" date="2023" name="Nucleic Acids Res.">
        <title>The hologenome of Daphnia magna reveals possible DNA methylation and microbiome-mediated evolution of the host genome.</title>
        <authorList>
            <person name="Chaturvedi A."/>
            <person name="Li X."/>
            <person name="Dhandapani V."/>
            <person name="Marshall H."/>
            <person name="Kissane S."/>
            <person name="Cuenca-Cambronero M."/>
            <person name="Asole G."/>
            <person name="Calvet F."/>
            <person name="Ruiz-Romero M."/>
            <person name="Marangio P."/>
            <person name="Guigo R."/>
            <person name="Rago D."/>
            <person name="Mirbahai L."/>
            <person name="Eastwood N."/>
            <person name="Colbourne J.K."/>
            <person name="Zhou J."/>
            <person name="Mallon E."/>
            <person name="Orsini L."/>
        </authorList>
    </citation>
    <scope>NUCLEOTIDE SEQUENCE [LARGE SCALE GENOMIC DNA]</scope>
    <source>
        <strain evidence="1">LRV0_1</strain>
    </source>
</reference>
<accession>A0ABQ9ZM96</accession>
<sequence>MEGDQVLLHQPTQLPYKMKPLYDLAPYKITEKKGSIVTAKRNGKTITRNVSFFRPFIGGDPFLDPEPVTPTRPESPSARATLVARGGGHQKYRFLASNTDAQSAYI</sequence>
<dbReference type="EMBL" id="JAOYFB010000004">
    <property type="protein sequence ID" value="KAK4014028.1"/>
    <property type="molecule type" value="Genomic_DNA"/>
</dbReference>
<evidence type="ECO:0000313" key="2">
    <source>
        <dbReference type="Proteomes" id="UP001234178"/>
    </source>
</evidence>
<evidence type="ECO:0000313" key="1">
    <source>
        <dbReference type="EMBL" id="KAK4014028.1"/>
    </source>
</evidence>
<organism evidence="1 2">
    <name type="scientific">Daphnia magna</name>
    <dbReference type="NCBI Taxonomy" id="35525"/>
    <lineage>
        <taxon>Eukaryota</taxon>
        <taxon>Metazoa</taxon>
        <taxon>Ecdysozoa</taxon>
        <taxon>Arthropoda</taxon>
        <taxon>Crustacea</taxon>
        <taxon>Branchiopoda</taxon>
        <taxon>Diplostraca</taxon>
        <taxon>Cladocera</taxon>
        <taxon>Anomopoda</taxon>
        <taxon>Daphniidae</taxon>
        <taxon>Daphnia</taxon>
    </lineage>
</organism>
<proteinExistence type="predicted"/>
<name>A0ABQ9ZM96_9CRUS</name>
<gene>
    <name evidence="1" type="ORF">OUZ56_026574</name>
</gene>
<keyword evidence="2" id="KW-1185">Reference proteome</keyword>